<dbReference type="InterPro" id="IPR027417">
    <property type="entry name" value="P-loop_NTPase"/>
</dbReference>
<dbReference type="EMBL" id="KL596803">
    <property type="protein sequence ID" value="KER24621.1"/>
    <property type="molecule type" value="Genomic_DNA"/>
</dbReference>
<sequence>MPSQILKRQSCTDCKTGYWNTRENYYEHTSLPLKSTVIFLLQIGITVYLSQIGSFVPAEEATIGPMDAIYAITCTETLAALDRSSDSLSLNLVLVALRFSTERSLILLDEFAHSIGKASVCVTEASALTTAIIEHLLKSSNPHVVATTHDYDMLNLLKHQADIKF</sequence>
<evidence type="ECO:0000256" key="1">
    <source>
        <dbReference type="ARBA" id="ARBA00006271"/>
    </source>
</evidence>
<dbReference type="PANTHER" id="PTHR11361">
    <property type="entry name" value="DNA MISMATCH REPAIR PROTEIN MUTS FAMILY MEMBER"/>
    <property type="match status" value="1"/>
</dbReference>
<dbReference type="GO" id="GO:0051026">
    <property type="term" value="P:chiasma assembly"/>
    <property type="evidence" value="ECO:0007669"/>
    <property type="project" value="TreeGrafter"/>
</dbReference>
<organism evidence="6 7">
    <name type="scientific">Opisthorchis viverrini</name>
    <name type="common">Southeast Asian liver fluke</name>
    <dbReference type="NCBI Taxonomy" id="6198"/>
    <lineage>
        <taxon>Eukaryota</taxon>
        <taxon>Metazoa</taxon>
        <taxon>Spiralia</taxon>
        <taxon>Lophotrochozoa</taxon>
        <taxon>Platyhelminthes</taxon>
        <taxon>Trematoda</taxon>
        <taxon>Digenea</taxon>
        <taxon>Opisthorchiida</taxon>
        <taxon>Opisthorchiata</taxon>
        <taxon>Opisthorchiidae</taxon>
        <taxon>Opisthorchis</taxon>
    </lineage>
</organism>
<dbReference type="SUPFAM" id="SSF52540">
    <property type="entry name" value="P-loop containing nucleoside triphosphate hydrolases"/>
    <property type="match status" value="1"/>
</dbReference>
<comment type="similarity">
    <text evidence="1">Belongs to the DNA mismatch repair MutS family.</text>
</comment>
<dbReference type="SMART" id="SM00534">
    <property type="entry name" value="MUTSac"/>
    <property type="match status" value="1"/>
</dbReference>
<keyword evidence="3" id="KW-0067">ATP-binding</keyword>
<protein>
    <recommendedName>
        <fullName evidence="5">DNA mismatch repair proteins mutS family domain-containing protein</fullName>
    </recommendedName>
</protein>
<gene>
    <name evidence="6" type="ORF">T265_14378</name>
</gene>
<dbReference type="PANTHER" id="PTHR11361:SF20">
    <property type="entry name" value="MUTS PROTEIN HOMOLOG 5"/>
    <property type="match status" value="1"/>
</dbReference>
<dbReference type="Gene3D" id="3.40.50.300">
    <property type="entry name" value="P-loop containing nucleotide triphosphate hydrolases"/>
    <property type="match status" value="1"/>
</dbReference>
<dbReference type="KEGG" id="ovi:T265_14378"/>
<dbReference type="InterPro" id="IPR000432">
    <property type="entry name" value="DNA_mismatch_repair_MutS_C"/>
</dbReference>
<dbReference type="GO" id="GO:0140664">
    <property type="term" value="F:ATP-dependent DNA damage sensor activity"/>
    <property type="evidence" value="ECO:0007669"/>
    <property type="project" value="InterPro"/>
</dbReference>
<evidence type="ECO:0000256" key="3">
    <source>
        <dbReference type="ARBA" id="ARBA00022840"/>
    </source>
</evidence>
<dbReference type="GO" id="GO:0005634">
    <property type="term" value="C:nucleus"/>
    <property type="evidence" value="ECO:0007669"/>
    <property type="project" value="TreeGrafter"/>
</dbReference>
<dbReference type="Proteomes" id="UP000054324">
    <property type="component" value="Unassembled WGS sequence"/>
</dbReference>
<dbReference type="OrthoDB" id="29596at2759"/>
<dbReference type="GO" id="GO:0006298">
    <property type="term" value="P:mismatch repair"/>
    <property type="evidence" value="ECO:0007669"/>
    <property type="project" value="InterPro"/>
</dbReference>
<dbReference type="CTD" id="20328544"/>
<feature type="non-terminal residue" evidence="6">
    <location>
        <position position="165"/>
    </location>
</feature>
<evidence type="ECO:0000256" key="2">
    <source>
        <dbReference type="ARBA" id="ARBA00022741"/>
    </source>
</evidence>
<dbReference type="Pfam" id="PF00488">
    <property type="entry name" value="MutS_V"/>
    <property type="match status" value="1"/>
</dbReference>
<dbReference type="AlphaFoldDB" id="A0A074ZBF2"/>
<dbReference type="RefSeq" id="XP_009171647.1">
    <property type="nucleotide sequence ID" value="XM_009173383.1"/>
</dbReference>
<evidence type="ECO:0000256" key="4">
    <source>
        <dbReference type="ARBA" id="ARBA00023125"/>
    </source>
</evidence>
<name>A0A074ZBF2_OPIVI</name>
<feature type="domain" description="DNA mismatch repair proteins mutS family" evidence="5">
    <location>
        <begin position="34"/>
        <end position="165"/>
    </location>
</feature>
<keyword evidence="4" id="KW-0238">DNA-binding</keyword>
<dbReference type="GO" id="GO:0005524">
    <property type="term" value="F:ATP binding"/>
    <property type="evidence" value="ECO:0007669"/>
    <property type="project" value="UniProtKB-KW"/>
</dbReference>
<dbReference type="GO" id="GO:0030983">
    <property type="term" value="F:mismatched DNA binding"/>
    <property type="evidence" value="ECO:0007669"/>
    <property type="project" value="InterPro"/>
</dbReference>
<dbReference type="InterPro" id="IPR045076">
    <property type="entry name" value="MutS"/>
</dbReference>
<dbReference type="GeneID" id="20328544"/>
<proteinExistence type="inferred from homology"/>
<dbReference type="STRING" id="6198.A0A074ZBF2"/>
<keyword evidence="2" id="KW-0547">Nucleotide-binding</keyword>
<evidence type="ECO:0000313" key="6">
    <source>
        <dbReference type="EMBL" id="KER24621.1"/>
    </source>
</evidence>
<accession>A0A074ZBF2</accession>
<keyword evidence="7" id="KW-1185">Reference proteome</keyword>
<reference evidence="6 7" key="1">
    <citation type="submission" date="2013-11" db="EMBL/GenBank/DDBJ databases">
        <title>Opisthorchis viverrini - life in the bile duct.</title>
        <authorList>
            <person name="Young N.D."/>
            <person name="Nagarajan N."/>
            <person name="Lin S.J."/>
            <person name="Korhonen P.K."/>
            <person name="Jex A.R."/>
            <person name="Hall R.S."/>
            <person name="Safavi-Hemami H."/>
            <person name="Kaewkong W."/>
            <person name="Bertrand D."/>
            <person name="Gao S."/>
            <person name="Seet Q."/>
            <person name="Wongkham S."/>
            <person name="Teh B.T."/>
            <person name="Wongkham C."/>
            <person name="Intapan P.M."/>
            <person name="Maleewong W."/>
            <person name="Yang X."/>
            <person name="Hu M."/>
            <person name="Wang Z."/>
            <person name="Hofmann A."/>
            <person name="Sternberg P.W."/>
            <person name="Tan P."/>
            <person name="Wang J."/>
            <person name="Gasser R.B."/>
        </authorList>
    </citation>
    <scope>NUCLEOTIDE SEQUENCE [LARGE SCALE GENOMIC DNA]</scope>
</reference>
<evidence type="ECO:0000259" key="5">
    <source>
        <dbReference type="SMART" id="SM00534"/>
    </source>
</evidence>
<evidence type="ECO:0000313" key="7">
    <source>
        <dbReference type="Proteomes" id="UP000054324"/>
    </source>
</evidence>